<evidence type="ECO:0000256" key="4">
    <source>
        <dbReference type="SAM" id="Phobius"/>
    </source>
</evidence>
<protein>
    <submittedName>
        <fullName evidence="6">HAMP domain-containing protein</fullName>
    </submittedName>
</protein>
<gene>
    <name evidence="6" type="ORF">GRX66_18600</name>
</gene>
<dbReference type="PANTHER" id="PTHR32089">
    <property type="entry name" value="METHYL-ACCEPTING CHEMOTAXIS PROTEIN MCPB"/>
    <property type="match status" value="1"/>
</dbReference>
<dbReference type="Pfam" id="PF00672">
    <property type="entry name" value="HAMP"/>
    <property type="match status" value="1"/>
</dbReference>
<evidence type="ECO:0000256" key="1">
    <source>
        <dbReference type="ARBA" id="ARBA00023224"/>
    </source>
</evidence>
<dbReference type="PROSITE" id="PS50885">
    <property type="entry name" value="HAMP"/>
    <property type="match status" value="1"/>
</dbReference>
<dbReference type="CDD" id="cd06225">
    <property type="entry name" value="HAMP"/>
    <property type="match status" value="1"/>
</dbReference>
<comment type="similarity">
    <text evidence="2">Belongs to the methyl-accepting chemotaxis (MCP) protein family.</text>
</comment>
<feature type="compositionally biased region" description="Basic and acidic residues" evidence="3">
    <location>
        <begin position="357"/>
        <end position="379"/>
    </location>
</feature>
<dbReference type="Gene3D" id="6.10.250.1910">
    <property type="match status" value="1"/>
</dbReference>
<proteinExistence type="inferred from homology"/>
<dbReference type="EMBL" id="WUUU01000301">
    <property type="protein sequence ID" value="MXR22492.1"/>
    <property type="molecule type" value="Genomic_DNA"/>
</dbReference>
<keyword evidence="4" id="KW-0812">Transmembrane</keyword>
<sequence>MARYFQRVRGSYAAKLAVALLVVVAIAVGVGAMVYQQTNAQLQDDVRSELSATSDARAAQLDAWLDNVRGQTQLASTRPEIQSGDREEIAGYLDELAASDSLADGVVAVHYYDADEQTILESSNDDMAGVSPADQGAPFATDPPEFDSASDVAVTDPFTVPVVDFPVITVNSPVEGAPDKRILYMVNVEVLTNTFSSTVDDGETVVVNSEGTYVAHTDASKILEHHDGSDAMLERSLSEQTFMDQDGTVMAAAPVSGADWTVMVHAPASQAFALGDYVASSVVGLILLTVVSLALIGVTLGSTTVVSLRQLSARADEMADGDLDTTIETARNDEFGTLANSFRRMRDSLSSSLSDAETAKADAEAAREEAETQREEAERAQATAQETARELEAAAADYDDTMTA</sequence>
<name>A0A6B0STX8_9EURY</name>
<dbReference type="SUPFAM" id="SSF158472">
    <property type="entry name" value="HAMP domain-like"/>
    <property type="match status" value="1"/>
</dbReference>
<evidence type="ECO:0000313" key="6">
    <source>
        <dbReference type="EMBL" id="MXR22492.1"/>
    </source>
</evidence>
<keyword evidence="1" id="KW-0807">Transducer</keyword>
<keyword evidence="7" id="KW-1185">Reference proteome</keyword>
<evidence type="ECO:0000313" key="7">
    <source>
        <dbReference type="Proteomes" id="UP000471521"/>
    </source>
</evidence>
<accession>A0A6B0STX8</accession>
<dbReference type="Proteomes" id="UP000471521">
    <property type="component" value="Unassembled WGS sequence"/>
</dbReference>
<dbReference type="SMART" id="SM00304">
    <property type="entry name" value="HAMP"/>
    <property type="match status" value="1"/>
</dbReference>
<feature type="non-terminal residue" evidence="6">
    <location>
        <position position="404"/>
    </location>
</feature>
<feature type="region of interest" description="Disordered" evidence="3">
    <location>
        <begin position="353"/>
        <end position="404"/>
    </location>
</feature>
<organism evidence="6 7">
    <name type="scientific">Halobacterium bonnevillei</name>
    <dbReference type="NCBI Taxonomy" id="2692200"/>
    <lineage>
        <taxon>Archaea</taxon>
        <taxon>Methanobacteriati</taxon>
        <taxon>Methanobacteriota</taxon>
        <taxon>Stenosarchaea group</taxon>
        <taxon>Halobacteria</taxon>
        <taxon>Halobacteriales</taxon>
        <taxon>Halobacteriaceae</taxon>
        <taxon>Halobacterium</taxon>
    </lineage>
</organism>
<dbReference type="GO" id="GO:0016020">
    <property type="term" value="C:membrane"/>
    <property type="evidence" value="ECO:0007669"/>
    <property type="project" value="InterPro"/>
</dbReference>
<dbReference type="PANTHER" id="PTHR32089:SF112">
    <property type="entry name" value="LYSOZYME-LIKE PROTEIN-RELATED"/>
    <property type="match status" value="1"/>
</dbReference>
<dbReference type="OrthoDB" id="8523at2157"/>
<feature type="transmembrane region" description="Helical" evidence="4">
    <location>
        <begin position="282"/>
        <end position="308"/>
    </location>
</feature>
<dbReference type="GO" id="GO:0007165">
    <property type="term" value="P:signal transduction"/>
    <property type="evidence" value="ECO:0007669"/>
    <property type="project" value="UniProtKB-KW"/>
</dbReference>
<feature type="domain" description="HAMP" evidence="5">
    <location>
        <begin position="302"/>
        <end position="354"/>
    </location>
</feature>
<dbReference type="InterPro" id="IPR003660">
    <property type="entry name" value="HAMP_dom"/>
</dbReference>
<dbReference type="AlphaFoldDB" id="A0A6B0STX8"/>
<dbReference type="Gene3D" id="3.30.450.20">
    <property type="entry name" value="PAS domain"/>
    <property type="match status" value="2"/>
</dbReference>
<evidence type="ECO:0000259" key="5">
    <source>
        <dbReference type="PROSITE" id="PS50885"/>
    </source>
</evidence>
<reference evidence="6 7" key="1">
    <citation type="submission" date="2019-12" db="EMBL/GenBank/DDBJ databases">
        <title>Isolation and characterization of three novel carbon monoxide-oxidizing members of Halobacteria from salione crusts and soils.</title>
        <authorList>
            <person name="Myers M.R."/>
            <person name="King G.M."/>
        </authorList>
    </citation>
    <scope>NUCLEOTIDE SEQUENCE [LARGE SCALE GENOMIC DNA]</scope>
    <source>
        <strain evidence="6 7">PCN9</strain>
    </source>
</reference>
<evidence type="ECO:0000256" key="2">
    <source>
        <dbReference type="ARBA" id="ARBA00029447"/>
    </source>
</evidence>
<evidence type="ECO:0000256" key="3">
    <source>
        <dbReference type="SAM" id="MobiDB-lite"/>
    </source>
</evidence>
<feature type="transmembrane region" description="Helical" evidence="4">
    <location>
        <begin position="12"/>
        <end position="35"/>
    </location>
</feature>
<comment type="caution">
    <text evidence="6">The sequence shown here is derived from an EMBL/GenBank/DDBJ whole genome shotgun (WGS) entry which is preliminary data.</text>
</comment>
<keyword evidence="4" id="KW-1133">Transmembrane helix</keyword>
<keyword evidence="4" id="KW-0472">Membrane</keyword>